<evidence type="ECO:0000313" key="3">
    <source>
        <dbReference type="Proteomes" id="UP001431963"/>
    </source>
</evidence>
<protein>
    <recommendedName>
        <fullName evidence="4">50S ribosomal protein L35</fullName>
    </recommendedName>
</protein>
<organism evidence="2 3">
    <name type="scientific">Gemmobacter denitrificans</name>
    <dbReference type="NCBI Taxonomy" id="3123040"/>
    <lineage>
        <taxon>Bacteria</taxon>
        <taxon>Pseudomonadati</taxon>
        <taxon>Pseudomonadota</taxon>
        <taxon>Alphaproteobacteria</taxon>
        <taxon>Rhodobacterales</taxon>
        <taxon>Paracoccaceae</taxon>
        <taxon>Gemmobacter</taxon>
    </lineage>
</organism>
<accession>A0ABU8BXZ9</accession>
<evidence type="ECO:0000256" key="1">
    <source>
        <dbReference type="SAM" id="Phobius"/>
    </source>
</evidence>
<evidence type="ECO:0000313" key="2">
    <source>
        <dbReference type="EMBL" id="MEH7829576.1"/>
    </source>
</evidence>
<keyword evidence="1" id="KW-0472">Membrane</keyword>
<keyword evidence="1" id="KW-0812">Transmembrane</keyword>
<sequence length="73" mass="7838">MNSDLYLVIGITLVILAIPSMFSAFVDGRAPRAAAIILLIGGGLMVTGFSMKPGGYEVQDIPNAFFRVIGRFF</sequence>
<feature type="transmembrane region" description="Helical" evidence="1">
    <location>
        <begin position="6"/>
        <end position="26"/>
    </location>
</feature>
<keyword evidence="1" id="KW-1133">Transmembrane helix</keyword>
<proteinExistence type="predicted"/>
<name>A0ABU8BXZ9_9RHOB</name>
<evidence type="ECO:0008006" key="4">
    <source>
        <dbReference type="Google" id="ProtNLM"/>
    </source>
</evidence>
<reference evidence="2" key="1">
    <citation type="submission" date="2024-02" db="EMBL/GenBank/DDBJ databases">
        <title>Genome sequences of strain Gemmobacter sp. JM10B15.</title>
        <authorList>
            <person name="Zhang M."/>
        </authorList>
    </citation>
    <scope>NUCLEOTIDE SEQUENCE</scope>
    <source>
        <strain evidence="2">JM10B15</strain>
    </source>
</reference>
<feature type="transmembrane region" description="Helical" evidence="1">
    <location>
        <begin position="33"/>
        <end position="51"/>
    </location>
</feature>
<dbReference type="Proteomes" id="UP001431963">
    <property type="component" value="Unassembled WGS sequence"/>
</dbReference>
<keyword evidence="3" id="KW-1185">Reference proteome</keyword>
<dbReference type="EMBL" id="JBALHR010000011">
    <property type="protein sequence ID" value="MEH7829576.1"/>
    <property type="molecule type" value="Genomic_DNA"/>
</dbReference>
<comment type="caution">
    <text evidence="2">The sequence shown here is derived from an EMBL/GenBank/DDBJ whole genome shotgun (WGS) entry which is preliminary data.</text>
</comment>
<gene>
    <name evidence="2" type="ORF">V6590_15590</name>
</gene>
<dbReference type="RefSeq" id="WP_335424608.1">
    <property type="nucleotide sequence ID" value="NZ_JBALHR010000011.1"/>
</dbReference>